<dbReference type="Proteomes" id="UP001454036">
    <property type="component" value="Unassembled WGS sequence"/>
</dbReference>
<evidence type="ECO:0000313" key="4">
    <source>
        <dbReference type="EMBL" id="GAA0184668.1"/>
    </source>
</evidence>
<dbReference type="CDD" id="cd23340">
    <property type="entry name" value="beta-trefoil_FSCN_ACP-like"/>
    <property type="match status" value="1"/>
</dbReference>
<dbReference type="PANTHER" id="PTHR31205:SF69">
    <property type="entry name" value="ACTIN CROSS-LINKING PROTEIN (DUF569)"/>
    <property type="match status" value="1"/>
</dbReference>
<evidence type="ECO:0000313" key="5">
    <source>
        <dbReference type="Proteomes" id="UP001454036"/>
    </source>
</evidence>
<dbReference type="InterPro" id="IPR008999">
    <property type="entry name" value="Actin-crosslinking"/>
</dbReference>
<feature type="domain" description="DUF569" evidence="2">
    <location>
        <begin position="1"/>
        <end position="139"/>
    </location>
</feature>
<protein>
    <recommendedName>
        <fullName evidence="6">DUF569 domain-containing protein</fullName>
    </recommendedName>
</protein>
<evidence type="ECO:0000256" key="1">
    <source>
        <dbReference type="SAM" id="MobiDB-lite"/>
    </source>
</evidence>
<dbReference type="InterPro" id="IPR007679">
    <property type="entry name" value="DUF569"/>
</dbReference>
<dbReference type="AlphaFoldDB" id="A0AAV3RSK6"/>
<feature type="compositionally biased region" description="Low complexity" evidence="1">
    <location>
        <begin position="173"/>
        <end position="186"/>
    </location>
</feature>
<dbReference type="EMBL" id="BAABME010012067">
    <property type="protein sequence ID" value="GAA0184668.1"/>
    <property type="molecule type" value="Genomic_DNA"/>
</dbReference>
<evidence type="ECO:0000259" key="3">
    <source>
        <dbReference type="Pfam" id="PF22932"/>
    </source>
</evidence>
<reference evidence="4 5" key="1">
    <citation type="submission" date="2024-01" db="EMBL/GenBank/DDBJ databases">
        <title>The complete chloroplast genome sequence of Lithospermum erythrorhizon: insights into the phylogenetic relationship among Boraginaceae species and the maternal lineages of purple gromwells.</title>
        <authorList>
            <person name="Okada T."/>
            <person name="Watanabe K."/>
        </authorList>
    </citation>
    <scope>NUCLEOTIDE SEQUENCE [LARGE SCALE GENOMIC DNA]</scope>
</reference>
<evidence type="ECO:0008006" key="6">
    <source>
        <dbReference type="Google" id="ProtNLM"/>
    </source>
</evidence>
<organism evidence="4 5">
    <name type="scientific">Lithospermum erythrorhizon</name>
    <name type="common">Purple gromwell</name>
    <name type="synonym">Lithospermum officinale var. erythrorhizon</name>
    <dbReference type="NCBI Taxonomy" id="34254"/>
    <lineage>
        <taxon>Eukaryota</taxon>
        <taxon>Viridiplantae</taxon>
        <taxon>Streptophyta</taxon>
        <taxon>Embryophyta</taxon>
        <taxon>Tracheophyta</taxon>
        <taxon>Spermatophyta</taxon>
        <taxon>Magnoliopsida</taxon>
        <taxon>eudicotyledons</taxon>
        <taxon>Gunneridae</taxon>
        <taxon>Pentapetalae</taxon>
        <taxon>asterids</taxon>
        <taxon>lamiids</taxon>
        <taxon>Boraginales</taxon>
        <taxon>Boraginaceae</taxon>
        <taxon>Boraginoideae</taxon>
        <taxon>Lithospermeae</taxon>
        <taxon>Lithospermum</taxon>
    </lineage>
</organism>
<dbReference type="FunFam" id="2.80.10.50:FF:000067">
    <property type="entry name" value="BnaC05g19630D protein"/>
    <property type="match status" value="1"/>
</dbReference>
<name>A0AAV3RSK6_LITER</name>
<dbReference type="Pfam" id="PF22932">
    <property type="entry name" value="Ubiq_DUF_assoc"/>
    <property type="match status" value="1"/>
</dbReference>
<feature type="domain" description="DUF569" evidence="3">
    <location>
        <begin position="206"/>
        <end position="283"/>
    </location>
</feature>
<dbReference type="SUPFAM" id="SSF50405">
    <property type="entry name" value="Actin-crosslinking proteins"/>
    <property type="match status" value="1"/>
</dbReference>
<dbReference type="InterPro" id="IPR054726">
    <property type="entry name" value="Ubiq_DUF569-assoc"/>
</dbReference>
<gene>
    <name evidence="4" type="ORF">LIER_31956</name>
</gene>
<dbReference type="Gene3D" id="2.80.10.50">
    <property type="match status" value="1"/>
</dbReference>
<comment type="caution">
    <text evidence="4">The sequence shown here is derived from an EMBL/GenBank/DDBJ whole genome shotgun (WGS) entry which is preliminary data.</text>
</comment>
<dbReference type="PANTHER" id="PTHR31205">
    <property type="entry name" value="ACTIN CROSS-LINKING PROTEIN (DUF569)"/>
    <property type="match status" value="1"/>
</dbReference>
<sequence length="300" mass="33425">MELFKNAKAVRLRNIHNKYLTADEDEESVTQDRDGSSKNAKWTVEFVDNIIRLKSCYNKYLTASNQPFLLGMTGRKVTQTVPKKLDSSVQWEPILEGKQVKLRTRYGQFLRANGGLPPWRNSVTHDIPHRTATQEWIFWHVDVVEIVVAHSPVANKPPPALVPYSDSFASDSSSVSEYSSKSPSFSRQESNDSTGTSGSPTRGGEGRVIYFHIANENGDYDEGEEELGIQFKGNDVTELTKRLEEVCGIENVVVCTKSPLNGNLYPLRLQLPPNNSTMHVVVVPSSSDGINEFSKGAMAF</sequence>
<evidence type="ECO:0000259" key="2">
    <source>
        <dbReference type="Pfam" id="PF04601"/>
    </source>
</evidence>
<dbReference type="Pfam" id="PF04601">
    <property type="entry name" value="DUF569"/>
    <property type="match status" value="1"/>
</dbReference>
<proteinExistence type="predicted"/>
<feature type="region of interest" description="Disordered" evidence="1">
    <location>
        <begin position="173"/>
        <end position="205"/>
    </location>
</feature>
<feature type="compositionally biased region" description="Low complexity" evidence="1">
    <location>
        <begin position="193"/>
        <end position="202"/>
    </location>
</feature>
<keyword evidence="5" id="KW-1185">Reference proteome</keyword>
<accession>A0AAV3RSK6</accession>